<protein>
    <submittedName>
        <fullName evidence="2">Uncharacterized protein</fullName>
    </submittedName>
</protein>
<evidence type="ECO:0000256" key="1">
    <source>
        <dbReference type="SAM" id="MobiDB-lite"/>
    </source>
</evidence>
<dbReference type="EMBL" id="CP114029">
    <property type="protein sequence ID" value="WAP70375.1"/>
    <property type="molecule type" value="Genomic_DNA"/>
</dbReference>
<dbReference type="Proteomes" id="UP001164020">
    <property type="component" value="Chromosome"/>
</dbReference>
<organism evidence="2 3">
    <name type="scientific">Jiella pelagia</name>
    <dbReference type="NCBI Taxonomy" id="2986949"/>
    <lineage>
        <taxon>Bacteria</taxon>
        <taxon>Pseudomonadati</taxon>
        <taxon>Pseudomonadota</taxon>
        <taxon>Alphaproteobacteria</taxon>
        <taxon>Hyphomicrobiales</taxon>
        <taxon>Aurantimonadaceae</taxon>
        <taxon>Jiella</taxon>
    </lineage>
</organism>
<reference evidence="2" key="1">
    <citation type="submission" date="2022-12" db="EMBL/GenBank/DDBJ databases">
        <title>Jiella pelagia sp. nov., isolated from phosphonate enriched culture of Northwest Pacific surface seawater.</title>
        <authorList>
            <person name="Shin D.Y."/>
            <person name="Hwang C.Y."/>
        </authorList>
    </citation>
    <scope>NUCLEOTIDE SEQUENCE</scope>
    <source>
        <strain evidence="2">HL-NP1</strain>
    </source>
</reference>
<keyword evidence="3" id="KW-1185">Reference proteome</keyword>
<feature type="region of interest" description="Disordered" evidence="1">
    <location>
        <begin position="25"/>
        <end position="68"/>
    </location>
</feature>
<sequence>MHVFTKAEIEQFGINRRQGSGDIAATAPVSATSAAPRGSVVALGGSQSDDVDTSEPAQPSLPAASTSRLSALEEYARRPTRMALHAGLDFYGGEIASLRTGDAAACALQSIEITGTYKVNRAP</sequence>
<feature type="compositionally biased region" description="Low complexity" evidence="1">
    <location>
        <begin position="25"/>
        <end position="36"/>
    </location>
</feature>
<dbReference type="RefSeq" id="WP_268882860.1">
    <property type="nucleotide sequence ID" value="NZ_CP114029.1"/>
</dbReference>
<gene>
    <name evidence="2" type="ORF">OH818_10065</name>
</gene>
<evidence type="ECO:0000313" key="3">
    <source>
        <dbReference type="Proteomes" id="UP001164020"/>
    </source>
</evidence>
<proteinExistence type="predicted"/>
<accession>A0ABY7C6B4</accession>
<evidence type="ECO:0000313" key="2">
    <source>
        <dbReference type="EMBL" id="WAP70375.1"/>
    </source>
</evidence>
<name>A0ABY7C6B4_9HYPH</name>